<organism evidence="2 3">
    <name type="scientific">Hydnum rufescens UP504</name>
    <dbReference type="NCBI Taxonomy" id="1448309"/>
    <lineage>
        <taxon>Eukaryota</taxon>
        <taxon>Fungi</taxon>
        <taxon>Dikarya</taxon>
        <taxon>Basidiomycota</taxon>
        <taxon>Agaricomycotina</taxon>
        <taxon>Agaricomycetes</taxon>
        <taxon>Cantharellales</taxon>
        <taxon>Hydnaceae</taxon>
        <taxon>Hydnum</taxon>
    </lineage>
</organism>
<feature type="region of interest" description="Disordered" evidence="1">
    <location>
        <begin position="238"/>
        <end position="269"/>
    </location>
</feature>
<protein>
    <submittedName>
        <fullName evidence="2">Uncharacterized protein</fullName>
    </submittedName>
</protein>
<evidence type="ECO:0000313" key="3">
    <source>
        <dbReference type="Proteomes" id="UP000886523"/>
    </source>
</evidence>
<dbReference type="Proteomes" id="UP000886523">
    <property type="component" value="Unassembled WGS sequence"/>
</dbReference>
<keyword evidence="3" id="KW-1185">Reference proteome</keyword>
<evidence type="ECO:0000313" key="2">
    <source>
        <dbReference type="EMBL" id="KAF9518448.1"/>
    </source>
</evidence>
<proteinExistence type="predicted"/>
<name>A0A9P6B661_9AGAM</name>
<reference evidence="2" key="1">
    <citation type="journal article" date="2020" name="Nat. Commun.">
        <title>Large-scale genome sequencing of mycorrhizal fungi provides insights into the early evolution of symbiotic traits.</title>
        <authorList>
            <person name="Miyauchi S."/>
            <person name="Kiss E."/>
            <person name="Kuo A."/>
            <person name="Drula E."/>
            <person name="Kohler A."/>
            <person name="Sanchez-Garcia M."/>
            <person name="Morin E."/>
            <person name="Andreopoulos B."/>
            <person name="Barry K.W."/>
            <person name="Bonito G."/>
            <person name="Buee M."/>
            <person name="Carver A."/>
            <person name="Chen C."/>
            <person name="Cichocki N."/>
            <person name="Clum A."/>
            <person name="Culley D."/>
            <person name="Crous P.W."/>
            <person name="Fauchery L."/>
            <person name="Girlanda M."/>
            <person name="Hayes R.D."/>
            <person name="Keri Z."/>
            <person name="LaButti K."/>
            <person name="Lipzen A."/>
            <person name="Lombard V."/>
            <person name="Magnuson J."/>
            <person name="Maillard F."/>
            <person name="Murat C."/>
            <person name="Nolan M."/>
            <person name="Ohm R.A."/>
            <person name="Pangilinan J."/>
            <person name="Pereira M.F."/>
            <person name="Perotto S."/>
            <person name="Peter M."/>
            <person name="Pfister S."/>
            <person name="Riley R."/>
            <person name="Sitrit Y."/>
            <person name="Stielow J.B."/>
            <person name="Szollosi G."/>
            <person name="Zifcakova L."/>
            <person name="Stursova M."/>
            <person name="Spatafora J.W."/>
            <person name="Tedersoo L."/>
            <person name="Vaario L.M."/>
            <person name="Yamada A."/>
            <person name="Yan M."/>
            <person name="Wang P."/>
            <person name="Xu J."/>
            <person name="Bruns T."/>
            <person name="Baldrian P."/>
            <person name="Vilgalys R."/>
            <person name="Dunand C."/>
            <person name="Henrissat B."/>
            <person name="Grigoriev I.V."/>
            <person name="Hibbett D."/>
            <person name="Nagy L.G."/>
            <person name="Martin F.M."/>
        </authorList>
    </citation>
    <scope>NUCLEOTIDE SEQUENCE</scope>
    <source>
        <strain evidence="2">UP504</strain>
    </source>
</reference>
<dbReference type="EMBL" id="MU128925">
    <property type="protein sequence ID" value="KAF9518448.1"/>
    <property type="molecule type" value="Genomic_DNA"/>
</dbReference>
<comment type="caution">
    <text evidence="2">The sequence shown here is derived from an EMBL/GenBank/DDBJ whole genome shotgun (WGS) entry which is preliminary data.</text>
</comment>
<sequence>MPVMWKIMTMEFPSTIGVVNGSDGEDNRLTAYKNVLGPINENRLWELFEISDFKISRLPKMSDNESPHTDPDQPALDRHGNLKDPSLLELDISPDTLAAKACLVAKKFPHNLGYKSNHTTLSYDLDKQDSDEVLRTSIGDQHKRLIKKVAHKDIPSQKRTGQELKLCSTTKKSAGVHAAFAAFGINSNNLKTLGAGEPIHPHSSHNAKKKVSAQRAHAKGGGEMSRAWRLAKRKAMILSDSDNESPSDKSCSDQQATKKQHVNDINSDTDEGLCTQDNKAAEFATADKASAVLIAESHPKKSDATHNLDGVFGRPEVHKNLDKQVDELMQACLVCMLHCERLKILMNNQAVPSNIKDSCRDIVDDATQSRITQFGVPMQQQDQWNADTLHQLIENFILETDQIMVPKCGTVRRNKIKKLLSSTTPAWAAPHTHMGSSTHPLGRWVCGAFCFFIRTRQARHWPFQGKGAMAWWFTVGLVIWTGP</sequence>
<feature type="region of interest" description="Disordered" evidence="1">
    <location>
        <begin position="61"/>
        <end position="81"/>
    </location>
</feature>
<gene>
    <name evidence="2" type="ORF">BS47DRAFT_1358944</name>
</gene>
<evidence type="ECO:0000256" key="1">
    <source>
        <dbReference type="SAM" id="MobiDB-lite"/>
    </source>
</evidence>
<dbReference type="AlphaFoldDB" id="A0A9P6B661"/>
<accession>A0A9P6B661</accession>